<evidence type="ECO:0000256" key="8">
    <source>
        <dbReference type="ARBA" id="ARBA00023157"/>
    </source>
</evidence>
<evidence type="ECO:0000256" key="4">
    <source>
        <dbReference type="ARBA" id="ARBA00022694"/>
    </source>
</evidence>
<dbReference type="Gene3D" id="2.30.30.280">
    <property type="entry name" value="Adenine nucleotide alpha hydrolases-like domains"/>
    <property type="match status" value="1"/>
</dbReference>
<dbReference type="FunFam" id="3.40.50.620:FF:000302">
    <property type="entry name" value="tRNA-specific 2-thiouridylase MnmA"/>
    <property type="match status" value="1"/>
</dbReference>
<reference evidence="14 15" key="1">
    <citation type="submission" date="2016-10" db="EMBL/GenBank/DDBJ databases">
        <title>Description of Gloeomargarita lithophora gen. nov., sp. nov., a thylakoid-bearing basal-branching cyanobacterium with intracellular carbonates, and proposal for Gloeomargaritales ord. nov.</title>
        <authorList>
            <person name="Moreira D."/>
            <person name="Tavera R."/>
            <person name="Benzerara K."/>
            <person name="Skouri-Panet F."/>
            <person name="Couradeau E."/>
            <person name="Gerard E."/>
            <person name="Loussert C."/>
            <person name="Novelo E."/>
            <person name="Zivanovic Y."/>
            <person name="Lopez-Garcia P."/>
        </authorList>
    </citation>
    <scope>NUCLEOTIDE SEQUENCE [LARGE SCALE GENOMIC DNA]</scope>
    <source>
        <strain evidence="14 15">D10</strain>
    </source>
</reference>
<evidence type="ECO:0000256" key="5">
    <source>
        <dbReference type="ARBA" id="ARBA00022741"/>
    </source>
</evidence>
<dbReference type="GO" id="GO:0005524">
    <property type="term" value="F:ATP binding"/>
    <property type="evidence" value="ECO:0007669"/>
    <property type="project" value="UniProtKB-KW"/>
</dbReference>
<dbReference type="InterPro" id="IPR023382">
    <property type="entry name" value="MnmA-like_central_sf"/>
</dbReference>
<dbReference type="CDD" id="cd01998">
    <property type="entry name" value="MnmA_TRMU-like"/>
    <property type="match status" value="1"/>
</dbReference>
<evidence type="ECO:0000256" key="1">
    <source>
        <dbReference type="ARBA" id="ARBA00022490"/>
    </source>
</evidence>
<feature type="region of interest" description="Interaction with tRNA" evidence="11">
    <location>
        <begin position="300"/>
        <end position="301"/>
    </location>
</feature>
<evidence type="ECO:0000259" key="12">
    <source>
        <dbReference type="Pfam" id="PF20258"/>
    </source>
</evidence>
<evidence type="ECO:0000313" key="14">
    <source>
        <dbReference type="EMBL" id="APB33732.1"/>
    </source>
</evidence>
<evidence type="ECO:0000256" key="2">
    <source>
        <dbReference type="ARBA" id="ARBA00022555"/>
    </source>
</evidence>
<keyword evidence="6 11" id="KW-0067">ATP-binding</keyword>
<keyword evidence="2 11" id="KW-0820">tRNA-binding</keyword>
<dbReference type="GO" id="GO:0032259">
    <property type="term" value="P:methylation"/>
    <property type="evidence" value="ECO:0007669"/>
    <property type="project" value="UniProtKB-KW"/>
</dbReference>
<dbReference type="OrthoDB" id="9800696at2"/>
<dbReference type="GO" id="GO:0002143">
    <property type="term" value="P:tRNA wobble position uridine thiolation"/>
    <property type="evidence" value="ECO:0007669"/>
    <property type="project" value="TreeGrafter"/>
</dbReference>
<keyword evidence="8" id="KW-1015">Disulfide bond</keyword>
<dbReference type="NCBIfam" id="NF001138">
    <property type="entry name" value="PRK00143.1"/>
    <property type="match status" value="1"/>
</dbReference>
<dbReference type="InterPro" id="IPR046885">
    <property type="entry name" value="MnmA-like_C"/>
</dbReference>
<comment type="caution">
    <text evidence="11">Lacks conserved residue(s) required for the propagation of feature annotation.</text>
</comment>
<dbReference type="EMBL" id="CP017675">
    <property type="protein sequence ID" value="APB33732.1"/>
    <property type="molecule type" value="Genomic_DNA"/>
</dbReference>
<comment type="subcellular location">
    <subcellularLocation>
        <location evidence="11">Cytoplasm</location>
    </subcellularLocation>
</comment>
<keyword evidence="15" id="KW-1185">Reference proteome</keyword>
<gene>
    <name evidence="14" type="primary">trmU</name>
    <name evidence="11" type="synonym">mnmA</name>
    <name evidence="14" type="ORF">GlitD10_1411</name>
</gene>
<dbReference type="PANTHER" id="PTHR11933:SF5">
    <property type="entry name" value="MITOCHONDRIAL TRNA-SPECIFIC 2-THIOURIDYLASE 1"/>
    <property type="match status" value="1"/>
</dbReference>
<comment type="catalytic activity">
    <reaction evidence="9 11">
        <text>S-sulfanyl-L-cysteinyl-[protein] + uridine(34) in tRNA + AH2 + ATP = 2-thiouridine(34) in tRNA + L-cysteinyl-[protein] + A + AMP + diphosphate + H(+)</text>
        <dbReference type="Rhea" id="RHEA:47032"/>
        <dbReference type="Rhea" id="RHEA-COMP:10131"/>
        <dbReference type="Rhea" id="RHEA-COMP:11726"/>
        <dbReference type="Rhea" id="RHEA-COMP:11727"/>
        <dbReference type="Rhea" id="RHEA-COMP:11728"/>
        <dbReference type="ChEBI" id="CHEBI:13193"/>
        <dbReference type="ChEBI" id="CHEBI:15378"/>
        <dbReference type="ChEBI" id="CHEBI:17499"/>
        <dbReference type="ChEBI" id="CHEBI:29950"/>
        <dbReference type="ChEBI" id="CHEBI:30616"/>
        <dbReference type="ChEBI" id="CHEBI:33019"/>
        <dbReference type="ChEBI" id="CHEBI:61963"/>
        <dbReference type="ChEBI" id="CHEBI:65315"/>
        <dbReference type="ChEBI" id="CHEBI:87170"/>
        <dbReference type="ChEBI" id="CHEBI:456215"/>
        <dbReference type="EC" id="2.8.1.13"/>
    </reaction>
</comment>
<evidence type="ECO:0000256" key="6">
    <source>
        <dbReference type="ARBA" id="ARBA00022840"/>
    </source>
</evidence>
<feature type="binding site" evidence="11">
    <location>
        <position position="35"/>
    </location>
    <ligand>
        <name>ATP</name>
        <dbReference type="ChEBI" id="CHEBI:30616"/>
    </ligand>
</feature>
<keyword evidence="7 11" id="KW-0694">RNA-binding</keyword>
<dbReference type="GO" id="GO:0008168">
    <property type="term" value="F:methyltransferase activity"/>
    <property type="evidence" value="ECO:0007669"/>
    <property type="project" value="UniProtKB-KW"/>
</dbReference>
<accession>A0A1J0ACR8</accession>
<organism evidence="14 15">
    <name type="scientific">Gloeomargarita lithophora Alchichica-D10</name>
    <dbReference type="NCBI Taxonomy" id="1188229"/>
    <lineage>
        <taxon>Bacteria</taxon>
        <taxon>Bacillati</taxon>
        <taxon>Cyanobacteriota</taxon>
        <taxon>Cyanophyceae</taxon>
        <taxon>Gloeomargaritales</taxon>
        <taxon>Gloeomargaritaceae</taxon>
        <taxon>Gloeomargarita</taxon>
    </lineage>
</organism>
<dbReference type="Gene3D" id="3.40.50.620">
    <property type="entry name" value="HUPs"/>
    <property type="match status" value="1"/>
</dbReference>
<feature type="active site" description="Cysteine persulfide intermediate" evidence="11">
    <location>
        <position position="195"/>
    </location>
</feature>
<dbReference type="SUPFAM" id="SSF52402">
    <property type="entry name" value="Adenine nucleotide alpha hydrolases-like"/>
    <property type="match status" value="1"/>
</dbReference>
<feature type="domain" description="tRNA-specific 2-thiouridylase MnmA-like C-terminal" evidence="12">
    <location>
        <begin position="276"/>
        <end position="349"/>
    </location>
</feature>
<dbReference type="FunFam" id="2.30.30.280:FF:000001">
    <property type="entry name" value="tRNA-specific 2-thiouridylase MnmA"/>
    <property type="match status" value="1"/>
</dbReference>
<feature type="binding site" evidence="11">
    <location>
        <position position="121"/>
    </location>
    <ligand>
        <name>ATP</name>
        <dbReference type="ChEBI" id="CHEBI:30616"/>
    </ligand>
</feature>
<dbReference type="Proteomes" id="UP000180235">
    <property type="component" value="Chromosome"/>
</dbReference>
<evidence type="ECO:0000256" key="3">
    <source>
        <dbReference type="ARBA" id="ARBA00022679"/>
    </source>
</evidence>
<keyword evidence="3 11" id="KW-0808">Transferase</keyword>
<dbReference type="NCBIfam" id="TIGR00420">
    <property type="entry name" value="trmU"/>
    <property type="match status" value="1"/>
</dbReference>
<evidence type="ECO:0000256" key="7">
    <source>
        <dbReference type="ARBA" id="ARBA00022884"/>
    </source>
</evidence>
<comment type="similarity">
    <text evidence="11">Belongs to the MnmA/TRMU family.</text>
</comment>
<feature type="domain" description="tRNA-specific 2-thiouridylase MnmA-like central" evidence="13">
    <location>
        <begin position="205"/>
        <end position="266"/>
    </location>
</feature>
<name>A0A1J0ACR8_9CYAN</name>
<dbReference type="InterPro" id="IPR004506">
    <property type="entry name" value="MnmA-like"/>
</dbReference>
<dbReference type="Gene3D" id="2.40.30.10">
    <property type="entry name" value="Translation factors"/>
    <property type="match status" value="1"/>
</dbReference>
<sequence length="359" mass="39253">MAQKRVVVGLSGGVDSSTAAACLVTAGYEVIGLTLWLMPGKGQCCSEGMVDAARICEQLNIPHHVVDMREVFQGQIIDYLVAGYGQGVTPLPCSQCNRWVKFAPMLQYAQQTWGIDRIATGHYAQITYNSLTQRYELRRAVDRTKDQSYFLYTLNQEHLAATLFPLGGYTKAQTRELAAQYGLATAAKPESQDLCLVESHGSMSAFLDRYVAPQTGEIVNQRGQVLGQHQGVHHYTVGQRRGLGIAAPEPLYVLALDAPRNRVVVGYRQEALAPDCRVDRLNWVSMAPPTTPLAAQVQIRYQAPAVDCWVIPADENGVMVQFAEPQFGVTPGQAAVLYQDDVLLGGGIIQTPSDKSPGW</sequence>
<keyword evidence="14" id="KW-0489">Methyltransferase</keyword>
<feature type="binding site" evidence="11">
    <location>
        <begin position="9"/>
        <end position="16"/>
    </location>
    <ligand>
        <name>ATP</name>
        <dbReference type="ChEBI" id="CHEBI:30616"/>
    </ligand>
</feature>
<evidence type="ECO:0000313" key="15">
    <source>
        <dbReference type="Proteomes" id="UP000180235"/>
    </source>
</evidence>
<dbReference type="InterPro" id="IPR014729">
    <property type="entry name" value="Rossmann-like_a/b/a_fold"/>
</dbReference>
<dbReference type="GO" id="GO:0005737">
    <property type="term" value="C:cytoplasm"/>
    <property type="evidence" value="ECO:0007669"/>
    <property type="project" value="UniProtKB-SubCell"/>
</dbReference>
<dbReference type="InterPro" id="IPR046884">
    <property type="entry name" value="MnmA-like_central"/>
</dbReference>
<dbReference type="Pfam" id="PF20259">
    <property type="entry name" value="tRNA_Me_trans_M"/>
    <property type="match status" value="1"/>
</dbReference>
<dbReference type="GO" id="GO:0103016">
    <property type="term" value="F:tRNA-uridine 2-sulfurtransferase activity"/>
    <property type="evidence" value="ECO:0007669"/>
    <property type="project" value="UniProtKB-EC"/>
</dbReference>
<dbReference type="FunFam" id="2.40.30.10:FF:000023">
    <property type="entry name" value="tRNA-specific 2-thiouridylase MnmA"/>
    <property type="match status" value="1"/>
</dbReference>
<dbReference type="Pfam" id="PF03054">
    <property type="entry name" value="tRNA_Me_trans"/>
    <property type="match status" value="1"/>
</dbReference>
<evidence type="ECO:0000259" key="13">
    <source>
        <dbReference type="Pfam" id="PF20259"/>
    </source>
</evidence>
<dbReference type="HAMAP" id="MF_00144">
    <property type="entry name" value="tRNA_thiouridyl_MnmA"/>
    <property type="match status" value="1"/>
</dbReference>
<dbReference type="RefSeq" id="WP_071454272.1">
    <property type="nucleotide sequence ID" value="NZ_CP017675.1"/>
</dbReference>
<feature type="site" description="Interaction with tRNA" evidence="11">
    <location>
        <position position="333"/>
    </location>
</feature>
<feature type="active site" description="Nucleophile" evidence="11">
    <location>
        <position position="96"/>
    </location>
</feature>
<keyword evidence="1 11" id="KW-0963">Cytoplasm</keyword>
<dbReference type="STRING" id="1188229.GlitD10_1411"/>
<keyword evidence="5 11" id="KW-0547">Nucleotide-binding</keyword>
<dbReference type="PANTHER" id="PTHR11933">
    <property type="entry name" value="TRNA 5-METHYLAMINOMETHYL-2-THIOURIDYLATE -METHYLTRANSFERASE"/>
    <property type="match status" value="1"/>
</dbReference>
<comment type="function">
    <text evidence="10 11">Catalyzes the 2-thiolation of uridine at the wobble position (U34) of tRNA, leading to the formation of s(2)U34.</text>
</comment>
<feature type="region of interest" description="Interaction with tRNA" evidence="11">
    <location>
        <begin position="145"/>
        <end position="147"/>
    </location>
</feature>
<evidence type="ECO:0000256" key="11">
    <source>
        <dbReference type="HAMAP-Rule" id="MF_00144"/>
    </source>
</evidence>
<evidence type="ECO:0000256" key="10">
    <source>
        <dbReference type="ARBA" id="ARBA00056575"/>
    </source>
</evidence>
<dbReference type="GO" id="GO:0000049">
    <property type="term" value="F:tRNA binding"/>
    <property type="evidence" value="ECO:0007669"/>
    <property type="project" value="UniProtKB-KW"/>
</dbReference>
<protein>
    <recommendedName>
        <fullName evidence="11">tRNA-specific 2-thiouridylase MnmA</fullName>
        <ecNumber evidence="11">2.8.1.13</ecNumber>
    </recommendedName>
</protein>
<evidence type="ECO:0000256" key="9">
    <source>
        <dbReference type="ARBA" id="ARBA00051542"/>
    </source>
</evidence>
<proteinExistence type="inferred from homology"/>
<feature type="site" description="Interaction with tRNA" evidence="11">
    <location>
        <position position="122"/>
    </location>
</feature>
<dbReference type="KEGG" id="glt:GlitD10_1411"/>
<keyword evidence="4 11" id="KW-0819">tRNA processing</keyword>
<dbReference type="EC" id="2.8.1.13" evidence="11"/>
<dbReference type="Pfam" id="PF20258">
    <property type="entry name" value="tRNA_Me_trans_C"/>
    <property type="match status" value="1"/>
</dbReference>
<dbReference type="AlphaFoldDB" id="A0A1J0ACR8"/>